<evidence type="ECO:0000256" key="4">
    <source>
        <dbReference type="ARBA" id="ARBA00022475"/>
    </source>
</evidence>
<dbReference type="Gene3D" id="1.20.1530.20">
    <property type="match status" value="2"/>
</dbReference>
<comment type="subcellular location">
    <subcellularLocation>
        <location evidence="1">Cell membrane</location>
        <topology evidence="1">Multi-pass membrane protein</topology>
    </subcellularLocation>
</comment>
<organism evidence="9 10">
    <name type="scientific">Proteiniborus ethanoligenes</name>
    <dbReference type="NCBI Taxonomy" id="415015"/>
    <lineage>
        <taxon>Bacteria</taxon>
        <taxon>Bacillati</taxon>
        <taxon>Bacillota</taxon>
        <taxon>Clostridia</taxon>
        <taxon>Eubacteriales</taxon>
        <taxon>Proteiniborus</taxon>
    </lineage>
</organism>
<keyword evidence="6 8" id="KW-1133">Transmembrane helix</keyword>
<evidence type="ECO:0000313" key="10">
    <source>
        <dbReference type="Proteomes" id="UP000198625"/>
    </source>
</evidence>
<dbReference type="InterPro" id="IPR038770">
    <property type="entry name" value="Na+/solute_symporter_sf"/>
</dbReference>
<protein>
    <submittedName>
        <fullName evidence="9">Uncharacterized protein</fullName>
    </submittedName>
</protein>
<feature type="transmembrane region" description="Helical" evidence="8">
    <location>
        <begin position="6"/>
        <end position="24"/>
    </location>
</feature>
<proteinExistence type="inferred from homology"/>
<feature type="transmembrane region" description="Helical" evidence="8">
    <location>
        <begin position="99"/>
        <end position="121"/>
    </location>
</feature>
<feature type="transmembrane region" description="Helical" evidence="8">
    <location>
        <begin position="255"/>
        <end position="277"/>
    </location>
</feature>
<evidence type="ECO:0000256" key="1">
    <source>
        <dbReference type="ARBA" id="ARBA00004651"/>
    </source>
</evidence>
<feature type="transmembrane region" description="Helical" evidence="8">
    <location>
        <begin position="228"/>
        <end position="249"/>
    </location>
</feature>
<dbReference type="GO" id="GO:0005886">
    <property type="term" value="C:plasma membrane"/>
    <property type="evidence" value="ECO:0007669"/>
    <property type="project" value="UniProtKB-SubCell"/>
</dbReference>
<accession>A0A1H3LQE5</accession>
<feature type="transmembrane region" description="Helical" evidence="8">
    <location>
        <begin position="127"/>
        <end position="145"/>
    </location>
</feature>
<gene>
    <name evidence="9" type="ORF">SAMN05660462_00603</name>
</gene>
<keyword evidence="5 8" id="KW-0812">Transmembrane</keyword>
<dbReference type="OrthoDB" id="9798064at2"/>
<reference evidence="10" key="1">
    <citation type="submission" date="2016-10" db="EMBL/GenBank/DDBJ databases">
        <authorList>
            <person name="Varghese N."/>
            <person name="Submissions S."/>
        </authorList>
    </citation>
    <scope>NUCLEOTIDE SEQUENCE [LARGE SCALE GENOMIC DNA]</scope>
    <source>
        <strain evidence="10">DSM 21650</strain>
    </source>
</reference>
<feature type="transmembrane region" description="Helical" evidence="8">
    <location>
        <begin position="36"/>
        <end position="54"/>
    </location>
</feature>
<sequence length="311" mass="34648">MSFLPVLTQTMILFMLILIGFAIKKKNVVTDQMLKDLSGLIMNITLPALIMTSMSYKFSMDMFNNAVMIFGYGAISYAFAIIFAFVFNKIFKTEEPEKGVYSFLIVFPNTAFMGFPILNAIYGETGIFYGAVYNILFNIIMWTLGVKYLTAHSKLKDRKESMLKDFLNPGMVSIFIGILFFLAPFEIPEIINSPLKLLGDTTTPLAMLVSGGMLANIKGTEVLKNKKLYIVTVLRLLTMPILMLFLLSMLPMPEIIRGALVVLSGMPSAMNTAIFATKYNSNSKLASQGVFITTLLNMISAPLIIYLLTKI</sequence>
<name>A0A1H3LQE5_9FIRM</name>
<dbReference type="GO" id="GO:0055085">
    <property type="term" value="P:transmembrane transport"/>
    <property type="evidence" value="ECO:0007669"/>
    <property type="project" value="InterPro"/>
</dbReference>
<evidence type="ECO:0000313" key="9">
    <source>
        <dbReference type="EMBL" id="SDY66787.1"/>
    </source>
</evidence>
<dbReference type="InterPro" id="IPR004776">
    <property type="entry name" value="Mem_transp_PIN-like"/>
</dbReference>
<keyword evidence="3" id="KW-0813">Transport</keyword>
<dbReference type="STRING" id="415015.SAMN05660462_00603"/>
<dbReference type="EMBL" id="FNQE01000004">
    <property type="protein sequence ID" value="SDY66787.1"/>
    <property type="molecule type" value="Genomic_DNA"/>
</dbReference>
<keyword evidence="10" id="KW-1185">Reference proteome</keyword>
<keyword evidence="4" id="KW-1003">Cell membrane</keyword>
<feature type="transmembrane region" description="Helical" evidence="8">
    <location>
        <begin position="66"/>
        <end position="87"/>
    </location>
</feature>
<dbReference type="PANTHER" id="PTHR36838">
    <property type="entry name" value="AUXIN EFFLUX CARRIER FAMILY PROTEIN"/>
    <property type="match status" value="1"/>
</dbReference>
<evidence type="ECO:0000256" key="7">
    <source>
        <dbReference type="ARBA" id="ARBA00023136"/>
    </source>
</evidence>
<keyword evidence="7 8" id="KW-0472">Membrane</keyword>
<comment type="similarity">
    <text evidence="2">Belongs to the auxin efflux carrier (TC 2.A.69) family.</text>
</comment>
<dbReference type="Pfam" id="PF03547">
    <property type="entry name" value="Mem_trans"/>
    <property type="match status" value="1"/>
</dbReference>
<dbReference type="Proteomes" id="UP000198625">
    <property type="component" value="Unassembled WGS sequence"/>
</dbReference>
<dbReference type="AlphaFoldDB" id="A0A1H3LQE5"/>
<evidence type="ECO:0000256" key="3">
    <source>
        <dbReference type="ARBA" id="ARBA00022448"/>
    </source>
</evidence>
<dbReference type="PANTHER" id="PTHR36838:SF1">
    <property type="entry name" value="SLR1864 PROTEIN"/>
    <property type="match status" value="1"/>
</dbReference>
<evidence type="ECO:0000256" key="5">
    <source>
        <dbReference type="ARBA" id="ARBA00022692"/>
    </source>
</evidence>
<feature type="transmembrane region" description="Helical" evidence="8">
    <location>
        <begin position="289"/>
        <end position="308"/>
    </location>
</feature>
<evidence type="ECO:0000256" key="6">
    <source>
        <dbReference type="ARBA" id="ARBA00022989"/>
    </source>
</evidence>
<evidence type="ECO:0000256" key="8">
    <source>
        <dbReference type="SAM" id="Phobius"/>
    </source>
</evidence>
<evidence type="ECO:0000256" key="2">
    <source>
        <dbReference type="ARBA" id="ARBA00010145"/>
    </source>
</evidence>
<feature type="transmembrane region" description="Helical" evidence="8">
    <location>
        <begin position="166"/>
        <end position="185"/>
    </location>
</feature>
<dbReference type="RefSeq" id="WP_091727018.1">
    <property type="nucleotide sequence ID" value="NZ_FNQE01000004.1"/>
</dbReference>